<dbReference type="AlphaFoldDB" id="A0A0G0N1N2"/>
<reference evidence="1 2" key="1">
    <citation type="journal article" date="2015" name="Nature">
        <title>rRNA introns, odd ribosomes, and small enigmatic genomes across a large radiation of phyla.</title>
        <authorList>
            <person name="Brown C.T."/>
            <person name="Hug L.A."/>
            <person name="Thomas B.C."/>
            <person name="Sharon I."/>
            <person name="Castelle C.J."/>
            <person name="Singh A."/>
            <person name="Wilkins M.J."/>
            <person name="Williams K.H."/>
            <person name="Banfield J.F."/>
        </authorList>
    </citation>
    <scope>NUCLEOTIDE SEQUENCE [LARGE SCALE GENOMIC DNA]</scope>
</reference>
<dbReference type="EMBL" id="LBUT01000004">
    <property type="protein sequence ID" value="KKQ71061.1"/>
    <property type="molecule type" value="Genomic_DNA"/>
</dbReference>
<proteinExistence type="predicted"/>
<comment type="caution">
    <text evidence="1">The sequence shown here is derived from an EMBL/GenBank/DDBJ whole genome shotgun (WGS) entry which is preliminary data.</text>
</comment>
<evidence type="ECO:0000313" key="2">
    <source>
        <dbReference type="Proteomes" id="UP000034406"/>
    </source>
</evidence>
<dbReference type="Proteomes" id="UP000034406">
    <property type="component" value="Unassembled WGS sequence"/>
</dbReference>
<name>A0A0G0N1N2_9BACT</name>
<evidence type="ECO:0000313" key="1">
    <source>
        <dbReference type="EMBL" id="KKQ71061.1"/>
    </source>
</evidence>
<protein>
    <submittedName>
        <fullName evidence="1">Uncharacterized protein</fullName>
    </submittedName>
</protein>
<organism evidence="1 2">
    <name type="scientific">Candidatus Shapirobacteria bacterium GW2011_GWE2_38_30</name>
    <dbReference type="NCBI Taxonomy" id="1618490"/>
    <lineage>
        <taxon>Bacteria</taxon>
        <taxon>Candidatus Shapironibacteriota</taxon>
    </lineage>
</organism>
<accession>A0A0G0N1N2</accession>
<sequence>MKFIIAASALIIVFTYLIFNDPTPKPTPLNWQTYVNPELNFSLQYPLDFEFLPFNPYENDQVDTFKSPDYLVKETNSKRIVLSGISYSIYRINGQCGDLTSSSSLSKIESIPVDGQKGLLYHHSLEGETADGVQIPYLKNCIYIIVHHGPNYDPVWSRQFRQILSTLKFPQK</sequence>
<gene>
    <name evidence="1" type="ORF">US90_C0004G0013</name>
</gene>